<keyword evidence="1" id="KW-0812">Transmembrane</keyword>
<organism evidence="2 3">
    <name type="scientific">Syncephalis pseudoplumigaleata</name>
    <dbReference type="NCBI Taxonomy" id="1712513"/>
    <lineage>
        <taxon>Eukaryota</taxon>
        <taxon>Fungi</taxon>
        <taxon>Fungi incertae sedis</taxon>
        <taxon>Zoopagomycota</taxon>
        <taxon>Zoopagomycotina</taxon>
        <taxon>Zoopagomycetes</taxon>
        <taxon>Zoopagales</taxon>
        <taxon>Piptocephalidaceae</taxon>
        <taxon>Syncephalis</taxon>
    </lineage>
</organism>
<feature type="non-terminal residue" evidence="2">
    <location>
        <position position="266"/>
    </location>
</feature>
<dbReference type="OrthoDB" id="2128042at2759"/>
<dbReference type="Proteomes" id="UP000278143">
    <property type="component" value="Unassembled WGS sequence"/>
</dbReference>
<feature type="transmembrane region" description="Helical" evidence="1">
    <location>
        <begin position="207"/>
        <end position="232"/>
    </location>
</feature>
<dbReference type="GO" id="GO:0015079">
    <property type="term" value="F:potassium ion transmembrane transporter activity"/>
    <property type="evidence" value="ECO:0007669"/>
    <property type="project" value="InterPro"/>
</dbReference>
<dbReference type="Pfam" id="PF16944">
    <property type="entry name" value="KCH"/>
    <property type="match status" value="1"/>
</dbReference>
<gene>
    <name evidence="2" type="ORF">SYNPS1DRAFT_16083</name>
</gene>
<dbReference type="GO" id="GO:0005886">
    <property type="term" value="C:plasma membrane"/>
    <property type="evidence" value="ECO:0007669"/>
    <property type="project" value="InterPro"/>
</dbReference>
<keyword evidence="1" id="KW-0472">Membrane</keyword>
<dbReference type="EMBL" id="KZ989857">
    <property type="protein sequence ID" value="RKP25164.1"/>
    <property type="molecule type" value="Genomic_DNA"/>
</dbReference>
<dbReference type="InterPro" id="IPR031606">
    <property type="entry name" value="Kch1/2"/>
</dbReference>
<name>A0A4P9YYN5_9FUNG</name>
<keyword evidence="3" id="KW-1185">Reference proteome</keyword>
<proteinExistence type="predicted"/>
<dbReference type="PANTHER" id="PTHR36424">
    <property type="entry name" value="PHEROMONE-REGULATED MEMBRANE PROTEIN 6"/>
    <property type="match status" value="1"/>
</dbReference>
<dbReference type="PANTHER" id="PTHR36424:SF1">
    <property type="entry name" value="LOW AFFINITY K(+) TRANSPORTER 1-RELATED"/>
    <property type="match status" value="1"/>
</dbReference>
<keyword evidence="1" id="KW-1133">Transmembrane helix</keyword>
<feature type="transmembrane region" description="Helical" evidence="1">
    <location>
        <begin position="81"/>
        <end position="101"/>
    </location>
</feature>
<reference evidence="3" key="1">
    <citation type="journal article" date="2018" name="Nat. Microbiol.">
        <title>Leveraging single-cell genomics to expand the fungal tree of life.</title>
        <authorList>
            <person name="Ahrendt S.R."/>
            <person name="Quandt C.A."/>
            <person name="Ciobanu D."/>
            <person name="Clum A."/>
            <person name="Salamov A."/>
            <person name="Andreopoulos B."/>
            <person name="Cheng J.F."/>
            <person name="Woyke T."/>
            <person name="Pelin A."/>
            <person name="Henrissat B."/>
            <person name="Reynolds N.K."/>
            <person name="Benny G.L."/>
            <person name="Smith M.E."/>
            <person name="James T.Y."/>
            <person name="Grigoriev I.V."/>
        </authorList>
    </citation>
    <scope>NUCLEOTIDE SEQUENCE [LARGE SCALE GENOMIC DNA]</scope>
    <source>
        <strain evidence="3">Benny S71-1</strain>
    </source>
</reference>
<evidence type="ECO:0000313" key="3">
    <source>
        <dbReference type="Proteomes" id="UP000278143"/>
    </source>
</evidence>
<accession>A0A4P9YYN5</accession>
<sequence length="266" mass="31348">MCCTTAKWKREEVPDHKFDFVNVKDFYNGSIVRRFSYMFLFAVIIKNILVYTADLWTVFLLFTSEAWANNIKARKDINIEIAKWIFFVSIVCSFLLLLWELRKAVRVVKSRDIAYAYTCTGAYRFYSVRSYSHYCLFSQINNSRKKTDRVAFFCYFTLKGWKRFLLAEAPRQVVNGLALATIYINKGRFNITHFYETGDTLQARITFALMTFTFCIWAISAMLLAFAGILYIPLLCQIRGNLKEYVCHKIDKRLAQLLRNKSRKRI</sequence>
<evidence type="ECO:0000313" key="2">
    <source>
        <dbReference type="EMBL" id="RKP25164.1"/>
    </source>
</evidence>
<dbReference type="AlphaFoldDB" id="A0A4P9YYN5"/>
<evidence type="ECO:0000256" key="1">
    <source>
        <dbReference type="SAM" id="Phobius"/>
    </source>
</evidence>
<protein>
    <submittedName>
        <fullName evidence="2">Uncharacterized protein</fullName>
    </submittedName>
</protein>
<feature type="transmembrane region" description="Helical" evidence="1">
    <location>
        <begin position="37"/>
        <end position="61"/>
    </location>
</feature>